<dbReference type="InParanoid" id="A2FC73"/>
<reference evidence="2" key="1">
    <citation type="submission" date="2006-10" db="EMBL/GenBank/DDBJ databases">
        <authorList>
            <person name="Amadeo P."/>
            <person name="Zhao Q."/>
            <person name="Wortman J."/>
            <person name="Fraser-Liggett C."/>
            <person name="Carlton J."/>
        </authorList>
    </citation>
    <scope>NUCLEOTIDE SEQUENCE</scope>
    <source>
        <strain evidence="2">G3</strain>
    </source>
</reference>
<gene>
    <name evidence="2" type="ORF">TVAG_335460</name>
</gene>
<dbReference type="Proteomes" id="UP000001542">
    <property type="component" value="Unassembled WGS sequence"/>
</dbReference>
<keyword evidence="3" id="KW-1185">Reference proteome</keyword>
<dbReference type="KEGG" id="tva:4755271"/>
<evidence type="ECO:0000313" key="3">
    <source>
        <dbReference type="Proteomes" id="UP000001542"/>
    </source>
</evidence>
<name>A2FC73_TRIV3</name>
<evidence type="ECO:0000256" key="1">
    <source>
        <dbReference type="SAM" id="MobiDB-lite"/>
    </source>
</evidence>
<dbReference type="AlphaFoldDB" id="A2FC73"/>
<evidence type="ECO:0000313" key="2">
    <source>
        <dbReference type="EMBL" id="EAX97486.1"/>
    </source>
</evidence>
<accession>A2FC73</accession>
<organism evidence="2 3">
    <name type="scientific">Trichomonas vaginalis (strain ATCC PRA-98 / G3)</name>
    <dbReference type="NCBI Taxonomy" id="412133"/>
    <lineage>
        <taxon>Eukaryota</taxon>
        <taxon>Metamonada</taxon>
        <taxon>Parabasalia</taxon>
        <taxon>Trichomonadida</taxon>
        <taxon>Trichomonadidae</taxon>
        <taxon>Trichomonas</taxon>
    </lineage>
</organism>
<dbReference type="RefSeq" id="XP_001310416.1">
    <property type="nucleotide sequence ID" value="XM_001310415.1"/>
</dbReference>
<dbReference type="EMBL" id="DS113713">
    <property type="protein sequence ID" value="EAX97486.1"/>
    <property type="molecule type" value="Genomic_DNA"/>
</dbReference>
<feature type="region of interest" description="Disordered" evidence="1">
    <location>
        <begin position="1"/>
        <end position="36"/>
    </location>
</feature>
<sequence>MSNRKAVILQSPVKDQQAKMKEIITDDKDKKDDDESISESIAKIKLADINPEANADRAHKRLLIDQTIVESHFNFLKQISQEKPKPFASAIIPMHNYDESITFLAKSDLDGTPNSKQYVFIPKSVIDDICPTFFDEYCQPDQNLINT</sequence>
<dbReference type="VEuPathDB" id="TrichDB:TVAG_335460"/>
<protein>
    <submittedName>
        <fullName evidence="2">Uncharacterized protein</fullName>
    </submittedName>
</protein>
<reference evidence="2" key="2">
    <citation type="journal article" date="2007" name="Science">
        <title>Draft genome sequence of the sexually transmitted pathogen Trichomonas vaginalis.</title>
        <authorList>
            <person name="Carlton J.M."/>
            <person name="Hirt R.P."/>
            <person name="Silva J.C."/>
            <person name="Delcher A.L."/>
            <person name="Schatz M."/>
            <person name="Zhao Q."/>
            <person name="Wortman J.R."/>
            <person name="Bidwell S.L."/>
            <person name="Alsmark U.C.M."/>
            <person name="Besteiro S."/>
            <person name="Sicheritz-Ponten T."/>
            <person name="Noel C.J."/>
            <person name="Dacks J.B."/>
            <person name="Foster P.G."/>
            <person name="Simillion C."/>
            <person name="Van de Peer Y."/>
            <person name="Miranda-Saavedra D."/>
            <person name="Barton G.J."/>
            <person name="Westrop G.D."/>
            <person name="Mueller S."/>
            <person name="Dessi D."/>
            <person name="Fiori P.L."/>
            <person name="Ren Q."/>
            <person name="Paulsen I."/>
            <person name="Zhang H."/>
            <person name="Bastida-Corcuera F.D."/>
            <person name="Simoes-Barbosa A."/>
            <person name="Brown M.T."/>
            <person name="Hayes R.D."/>
            <person name="Mukherjee M."/>
            <person name="Okumura C.Y."/>
            <person name="Schneider R."/>
            <person name="Smith A.J."/>
            <person name="Vanacova S."/>
            <person name="Villalvazo M."/>
            <person name="Haas B.J."/>
            <person name="Pertea M."/>
            <person name="Feldblyum T.V."/>
            <person name="Utterback T.R."/>
            <person name="Shu C.L."/>
            <person name="Osoegawa K."/>
            <person name="de Jong P.J."/>
            <person name="Hrdy I."/>
            <person name="Horvathova L."/>
            <person name="Zubacova Z."/>
            <person name="Dolezal P."/>
            <person name="Malik S.B."/>
            <person name="Logsdon J.M. Jr."/>
            <person name="Henze K."/>
            <person name="Gupta A."/>
            <person name="Wang C.C."/>
            <person name="Dunne R.L."/>
            <person name="Upcroft J.A."/>
            <person name="Upcroft P."/>
            <person name="White O."/>
            <person name="Salzberg S.L."/>
            <person name="Tang P."/>
            <person name="Chiu C.-H."/>
            <person name="Lee Y.-S."/>
            <person name="Embley T.M."/>
            <person name="Coombs G.H."/>
            <person name="Mottram J.C."/>
            <person name="Tachezy J."/>
            <person name="Fraser-Liggett C.M."/>
            <person name="Johnson P.J."/>
        </authorList>
    </citation>
    <scope>NUCLEOTIDE SEQUENCE [LARGE SCALE GENOMIC DNA]</scope>
    <source>
        <strain evidence="2">G3</strain>
    </source>
</reference>
<dbReference type="VEuPathDB" id="TrichDB:TVAGG3_0147820"/>
<feature type="compositionally biased region" description="Basic and acidic residues" evidence="1">
    <location>
        <begin position="16"/>
        <end position="33"/>
    </location>
</feature>
<proteinExistence type="predicted"/>